<dbReference type="PANTHER" id="PTHR48070:SF7">
    <property type="entry name" value="SERINE HYDROLASE FSH DOMAIN-CONTAINING PROTEIN-RELATED"/>
    <property type="match status" value="1"/>
</dbReference>
<dbReference type="GO" id="GO:0005634">
    <property type="term" value="C:nucleus"/>
    <property type="evidence" value="ECO:0007669"/>
    <property type="project" value="TreeGrafter"/>
</dbReference>
<dbReference type="EMBL" id="MU854532">
    <property type="protein sequence ID" value="KAK4033406.1"/>
    <property type="molecule type" value="Genomic_DNA"/>
</dbReference>
<dbReference type="SUPFAM" id="SSF53474">
    <property type="entry name" value="alpha/beta-Hydrolases"/>
    <property type="match status" value="1"/>
</dbReference>
<evidence type="ECO:0000256" key="1">
    <source>
        <dbReference type="ARBA" id="ARBA00022801"/>
    </source>
</evidence>
<dbReference type="AlphaFoldDB" id="A0AAN6P7Y3"/>
<evidence type="ECO:0000259" key="2">
    <source>
        <dbReference type="Pfam" id="PF03959"/>
    </source>
</evidence>
<feature type="domain" description="Serine hydrolase" evidence="2">
    <location>
        <begin position="6"/>
        <end position="266"/>
    </location>
</feature>
<reference evidence="4" key="1">
    <citation type="journal article" date="2023" name="Mol. Phylogenet. Evol.">
        <title>Genome-scale phylogeny and comparative genomics of the fungal order Sordariales.</title>
        <authorList>
            <person name="Hensen N."/>
            <person name="Bonometti L."/>
            <person name="Westerberg I."/>
            <person name="Brannstrom I.O."/>
            <person name="Guillou S."/>
            <person name="Cros-Aarteil S."/>
            <person name="Calhoun S."/>
            <person name="Haridas S."/>
            <person name="Kuo A."/>
            <person name="Mondo S."/>
            <person name="Pangilinan J."/>
            <person name="Riley R."/>
            <person name="LaButti K."/>
            <person name="Andreopoulos B."/>
            <person name="Lipzen A."/>
            <person name="Chen C."/>
            <person name="Yan M."/>
            <person name="Daum C."/>
            <person name="Ng V."/>
            <person name="Clum A."/>
            <person name="Steindorff A."/>
            <person name="Ohm R.A."/>
            <person name="Martin F."/>
            <person name="Silar P."/>
            <person name="Natvig D.O."/>
            <person name="Lalanne C."/>
            <person name="Gautier V."/>
            <person name="Ament-Velasquez S.L."/>
            <person name="Kruys A."/>
            <person name="Hutchinson M.I."/>
            <person name="Powell A.J."/>
            <person name="Barry K."/>
            <person name="Miller A.N."/>
            <person name="Grigoriev I.V."/>
            <person name="Debuchy R."/>
            <person name="Gladieux P."/>
            <person name="Hiltunen Thoren M."/>
            <person name="Johannesson H."/>
        </authorList>
    </citation>
    <scope>NUCLEOTIDE SEQUENCE [LARGE SCALE GENOMIC DNA]</scope>
    <source>
        <strain evidence="4">CBS 284.82</strain>
    </source>
</reference>
<keyword evidence="1 3" id="KW-0378">Hydrolase</keyword>
<dbReference type="Proteomes" id="UP001303115">
    <property type="component" value="Unassembled WGS sequence"/>
</dbReference>
<dbReference type="InterPro" id="IPR029058">
    <property type="entry name" value="AB_hydrolase_fold"/>
</dbReference>
<organism evidence="3 4">
    <name type="scientific">Parachaetomium inaequale</name>
    <dbReference type="NCBI Taxonomy" id="2588326"/>
    <lineage>
        <taxon>Eukaryota</taxon>
        <taxon>Fungi</taxon>
        <taxon>Dikarya</taxon>
        <taxon>Ascomycota</taxon>
        <taxon>Pezizomycotina</taxon>
        <taxon>Sordariomycetes</taxon>
        <taxon>Sordariomycetidae</taxon>
        <taxon>Sordariales</taxon>
        <taxon>Chaetomiaceae</taxon>
        <taxon>Parachaetomium</taxon>
    </lineage>
</organism>
<sequence>MAREPKTIRVLGLHGMGTSAHILKSQTAAFRSRLPPNFTFDFRDGPFSTTPAPATDIIFESRHLAWWLLPTTVAGIRDAHRALDAYLDEHGPFDILMGFSQGCSLISSYLLYHAREKPAGTAPRFKAAVFICGGLPLAALEDLGVHVPERAKSIDATTGKLLRARTEALARLAEDPSQVTRGMDNWSDVSDLLHDPERAPEQRDVFGLDFTTMPPDLRIRMPTVHVLGAKDPRWPAAYQLAQFCDKKRVYDHGGGHEIPRLSVVSDKIAELVEEVAREMQGEGK</sequence>
<dbReference type="Gene3D" id="3.40.50.1820">
    <property type="entry name" value="alpha/beta hydrolase"/>
    <property type="match status" value="1"/>
</dbReference>
<name>A0AAN6P7Y3_9PEZI</name>
<evidence type="ECO:0000313" key="3">
    <source>
        <dbReference type="EMBL" id="KAK4033406.1"/>
    </source>
</evidence>
<gene>
    <name evidence="3" type="ORF">C8A01DRAFT_19633</name>
</gene>
<dbReference type="PANTHER" id="PTHR48070">
    <property type="entry name" value="ESTERASE OVCA2"/>
    <property type="match status" value="1"/>
</dbReference>
<evidence type="ECO:0000313" key="4">
    <source>
        <dbReference type="Proteomes" id="UP001303115"/>
    </source>
</evidence>
<dbReference type="InterPro" id="IPR005645">
    <property type="entry name" value="FSH-like_dom"/>
</dbReference>
<dbReference type="InterPro" id="IPR050593">
    <property type="entry name" value="LovG"/>
</dbReference>
<dbReference type="GO" id="GO:0016787">
    <property type="term" value="F:hydrolase activity"/>
    <property type="evidence" value="ECO:0007669"/>
    <property type="project" value="UniProtKB-KW"/>
</dbReference>
<proteinExistence type="predicted"/>
<accession>A0AAN6P7Y3</accession>
<dbReference type="Pfam" id="PF03959">
    <property type="entry name" value="FSH1"/>
    <property type="match status" value="1"/>
</dbReference>
<dbReference type="GO" id="GO:0005737">
    <property type="term" value="C:cytoplasm"/>
    <property type="evidence" value="ECO:0007669"/>
    <property type="project" value="TreeGrafter"/>
</dbReference>
<protein>
    <submittedName>
        <fullName evidence="3">Serine hydrolase FSH</fullName>
    </submittedName>
</protein>
<comment type="caution">
    <text evidence="3">The sequence shown here is derived from an EMBL/GenBank/DDBJ whole genome shotgun (WGS) entry which is preliminary data.</text>
</comment>
<keyword evidence="4" id="KW-1185">Reference proteome</keyword>
<dbReference type="GO" id="GO:0019748">
    <property type="term" value="P:secondary metabolic process"/>
    <property type="evidence" value="ECO:0007669"/>
    <property type="project" value="TreeGrafter"/>
</dbReference>